<proteinExistence type="predicted"/>
<sequence>MEQFLNGAGSKAFDIALKSGMSLATSYAMKRMTRMIDDQINKTITTVVTSTANSVSSGENNENLKKLKNIRDKIELKMMILTAALDQILIIGSKKGIIGIKTC</sequence>
<evidence type="ECO:0000313" key="1">
    <source>
        <dbReference type="EMBL" id="OBA27313.1"/>
    </source>
</evidence>
<comment type="caution">
    <text evidence="1">The sequence shown here is derived from an EMBL/GenBank/DDBJ whole genome shotgun (WGS) entry which is preliminary data.</text>
</comment>
<keyword evidence="2" id="KW-1185">Reference proteome</keyword>
<gene>
    <name evidence="1" type="ORF">HANVADRAFT_52347</name>
</gene>
<dbReference type="EMBL" id="LXPE01000009">
    <property type="protein sequence ID" value="OBA27313.1"/>
    <property type="molecule type" value="Genomic_DNA"/>
</dbReference>
<dbReference type="OrthoDB" id="3972731at2759"/>
<reference evidence="2" key="1">
    <citation type="journal article" date="2016" name="Proc. Natl. Acad. Sci. U.S.A.">
        <title>Comparative genomics of biotechnologically important yeasts.</title>
        <authorList>
            <person name="Riley R."/>
            <person name="Haridas S."/>
            <person name="Wolfe K.H."/>
            <person name="Lopes M.R."/>
            <person name="Hittinger C.T."/>
            <person name="Goeker M."/>
            <person name="Salamov A.A."/>
            <person name="Wisecaver J.H."/>
            <person name="Long T.M."/>
            <person name="Calvey C.H."/>
            <person name="Aerts A.L."/>
            <person name="Barry K.W."/>
            <person name="Choi C."/>
            <person name="Clum A."/>
            <person name="Coughlan A.Y."/>
            <person name="Deshpande S."/>
            <person name="Douglass A.P."/>
            <person name="Hanson S.J."/>
            <person name="Klenk H.-P."/>
            <person name="LaButti K.M."/>
            <person name="Lapidus A."/>
            <person name="Lindquist E.A."/>
            <person name="Lipzen A.M."/>
            <person name="Meier-Kolthoff J.P."/>
            <person name="Ohm R.A."/>
            <person name="Otillar R.P."/>
            <person name="Pangilinan J.L."/>
            <person name="Peng Y."/>
            <person name="Rokas A."/>
            <person name="Rosa C.A."/>
            <person name="Scheuner C."/>
            <person name="Sibirny A.A."/>
            <person name="Slot J.C."/>
            <person name="Stielow J.B."/>
            <person name="Sun H."/>
            <person name="Kurtzman C.P."/>
            <person name="Blackwell M."/>
            <person name="Grigoriev I.V."/>
            <person name="Jeffries T.W."/>
        </authorList>
    </citation>
    <scope>NUCLEOTIDE SEQUENCE [LARGE SCALE GENOMIC DNA]</scope>
    <source>
        <strain evidence="2">NRRL Y-1626</strain>
    </source>
</reference>
<dbReference type="InterPro" id="IPR008812">
    <property type="entry name" value="Ran_GTP-bd-rel"/>
</dbReference>
<dbReference type="Pfam" id="PF05508">
    <property type="entry name" value="Ran-binding"/>
    <property type="match status" value="1"/>
</dbReference>
<evidence type="ECO:0000313" key="2">
    <source>
        <dbReference type="Proteomes" id="UP000092321"/>
    </source>
</evidence>
<protein>
    <submittedName>
        <fullName evidence="1">Uncharacterized protein</fullName>
    </submittedName>
</protein>
<organism evidence="1 2">
    <name type="scientific">Hanseniaspora valbyensis NRRL Y-1626</name>
    <dbReference type="NCBI Taxonomy" id="766949"/>
    <lineage>
        <taxon>Eukaryota</taxon>
        <taxon>Fungi</taxon>
        <taxon>Dikarya</taxon>
        <taxon>Ascomycota</taxon>
        <taxon>Saccharomycotina</taxon>
        <taxon>Saccharomycetes</taxon>
        <taxon>Saccharomycodales</taxon>
        <taxon>Saccharomycodaceae</taxon>
        <taxon>Hanseniaspora</taxon>
    </lineage>
</organism>
<accession>A0A1B7TF01</accession>
<name>A0A1B7TF01_9ASCO</name>
<feature type="non-terminal residue" evidence="1">
    <location>
        <position position="103"/>
    </location>
</feature>
<dbReference type="AlphaFoldDB" id="A0A1B7TF01"/>
<dbReference type="Proteomes" id="UP000092321">
    <property type="component" value="Unassembled WGS sequence"/>
</dbReference>